<dbReference type="InterPro" id="IPR010499">
    <property type="entry name" value="AraC_E-bd"/>
</dbReference>
<dbReference type="InterPro" id="IPR050959">
    <property type="entry name" value="MarA-like"/>
</dbReference>
<evidence type="ECO:0000256" key="3">
    <source>
        <dbReference type="ARBA" id="ARBA00023163"/>
    </source>
</evidence>
<dbReference type="GO" id="GO:0043565">
    <property type="term" value="F:sequence-specific DNA binding"/>
    <property type="evidence" value="ECO:0007669"/>
    <property type="project" value="InterPro"/>
</dbReference>
<organism evidence="4 5">
    <name type="scientific">Anaerocolumna cellulosilytica</name>
    <dbReference type="NCBI Taxonomy" id="433286"/>
    <lineage>
        <taxon>Bacteria</taxon>
        <taxon>Bacillati</taxon>
        <taxon>Bacillota</taxon>
        <taxon>Clostridia</taxon>
        <taxon>Lachnospirales</taxon>
        <taxon>Lachnospiraceae</taxon>
        <taxon>Anaerocolumna</taxon>
    </lineage>
</organism>
<dbReference type="SMART" id="SM00342">
    <property type="entry name" value="HTH_ARAC"/>
    <property type="match status" value="1"/>
</dbReference>
<keyword evidence="5" id="KW-1185">Reference proteome</keyword>
<protein>
    <submittedName>
        <fullName evidence="4">AraC family transcriptional regulator</fullName>
    </submittedName>
</protein>
<evidence type="ECO:0000256" key="1">
    <source>
        <dbReference type="ARBA" id="ARBA00023015"/>
    </source>
</evidence>
<dbReference type="InterPro" id="IPR018060">
    <property type="entry name" value="HTH_AraC"/>
</dbReference>
<evidence type="ECO:0000313" key="5">
    <source>
        <dbReference type="Proteomes" id="UP000515561"/>
    </source>
</evidence>
<dbReference type="InterPro" id="IPR009057">
    <property type="entry name" value="Homeodomain-like_sf"/>
</dbReference>
<proteinExistence type="predicted"/>
<dbReference type="InterPro" id="IPR011256">
    <property type="entry name" value="Reg_factor_effector_dom_sf"/>
</dbReference>
<dbReference type="Proteomes" id="UP000515561">
    <property type="component" value="Chromosome"/>
</dbReference>
<dbReference type="Pfam" id="PF14526">
    <property type="entry name" value="Cass2"/>
    <property type="match status" value="1"/>
</dbReference>
<dbReference type="PANTHER" id="PTHR47504">
    <property type="entry name" value="RIGHT ORIGIN-BINDING PROTEIN"/>
    <property type="match status" value="1"/>
</dbReference>
<evidence type="ECO:0000313" key="4">
    <source>
        <dbReference type="EMBL" id="BCJ94104.1"/>
    </source>
</evidence>
<accession>A0A6S6QTZ6</accession>
<name>A0A6S6QTZ6_9FIRM</name>
<dbReference type="PROSITE" id="PS01124">
    <property type="entry name" value="HTH_ARAC_FAMILY_2"/>
    <property type="match status" value="1"/>
</dbReference>
<reference evidence="4 5" key="1">
    <citation type="journal article" date="2016" name="Int. J. Syst. Evol. Microbiol.">
        <title>Descriptions of Anaerotaenia torta gen. nov., sp. nov. and Anaerocolumna cellulosilytica gen. nov., sp. nov. isolated from a methanogenic reactor of cattle waste.</title>
        <authorList>
            <person name="Uek A."/>
            <person name="Ohtaki Y."/>
            <person name="Kaku N."/>
            <person name="Ueki K."/>
        </authorList>
    </citation>
    <scope>NUCLEOTIDE SEQUENCE [LARGE SCALE GENOMIC DNA]</scope>
    <source>
        <strain evidence="4 5">SN021</strain>
    </source>
</reference>
<dbReference type="GO" id="GO:0003700">
    <property type="term" value="F:DNA-binding transcription factor activity"/>
    <property type="evidence" value="ECO:0007669"/>
    <property type="project" value="InterPro"/>
</dbReference>
<sequence length="294" mass="34154">MNYYERVQKSIDYIEANLENKISISRAAQTAFMSVSNFYRMFFSLTGYTVKNYIRCRRISLAAPILIEGSMTILSLALTYDYESGDSFSRAFKRTTGLLPSDYKTTKSMYYFERINLMDKYFEIQNTELLEKYPDIKVLKEMEPIRTASFCYFGKDPETHAFQVMTKWVLESGLNINKDKLRIFGFNNPSPSSPDQLEYGYEVCVTLDKDFTFKDSLVKEKILEGGLYAVTNVRRNGKSDFGDEIANAWKRFNSWLKDSKYIFGSHQWLEEHLGFDDNASHTGGIDLYMPLVKI</sequence>
<dbReference type="KEGG" id="acel:acsn021_16730"/>
<evidence type="ECO:0000256" key="2">
    <source>
        <dbReference type="ARBA" id="ARBA00023125"/>
    </source>
</evidence>
<dbReference type="RefSeq" id="WP_184091469.1">
    <property type="nucleotide sequence ID" value="NZ_AP023367.1"/>
</dbReference>
<dbReference type="Gene3D" id="1.10.10.60">
    <property type="entry name" value="Homeodomain-like"/>
    <property type="match status" value="2"/>
</dbReference>
<gene>
    <name evidence="4" type="ORF">acsn021_16730</name>
</gene>
<keyword evidence="3" id="KW-0804">Transcription</keyword>
<dbReference type="PANTHER" id="PTHR47504:SF5">
    <property type="entry name" value="RIGHT ORIGIN-BINDING PROTEIN"/>
    <property type="match status" value="1"/>
</dbReference>
<dbReference type="InterPro" id="IPR029441">
    <property type="entry name" value="Cass2"/>
</dbReference>
<dbReference type="Gene3D" id="3.20.80.10">
    <property type="entry name" value="Regulatory factor, effector binding domain"/>
    <property type="match status" value="1"/>
</dbReference>
<keyword evidence="2" id="KW-0238">DNA-binding</keyword>
<dbReference type="Pfam" id="PF12833">
    <property type="entry name" value="HTH_18"/>
    <property type="match status" value="1"/>
</dbReference>
<dbReference type="SMART" id="SM00871">
    <property type="entry name" value="AraC_E_bind"/>
    <property type="match status" value="1"/>
</dbReference>
<dbReference type="SUPFAM" id="SSF55136">
    <property type="entry name" value="Probable bacterial effector-binding domain"/>
    <property type="match status" value="1"/>
</dbReference>
<keyword evidence="1" id="KW-0805">Transcription regulation</keyword>
<dbReference type="EMBL" id="AP023367">
    <property type="protein sequence ID" value="BCJ94104.1"/>
    <property type="molecule type" value="Genomic_DNA"/>
</dbReference>
<dbReference type="AlphaFoldDB" id="A0A6S6QTZ6"/>
<dbReference type="SUPFAM" id="SSF46689">
    <property type="entry name" value="Homeodomain-like"/>
    <property type="match status" value="2"/>
</dbReference>